<proteinExistence type="predicted"/>
<feature type="domain" description="CobQ/CobB/MinD/ParA nucleotide binding" evidence="3">
    <location>
        <begin position="134"/>
        <end position="172"/>
    </location>
</feature>
<dbReference type="HOGENOM" id="CLU_049431_0_0_4"/>
<dbReference type="GO" id="GO:0009898">
    <property type="term" value="C:cytoplasmic side of plasma membrane"/>
    <property type="evidence" value="ECO:0007669"/>
    <property type="project" value="TreeGrafter"/>
</dbReference>
<dbReference type="AlphaFoldDB" id="D9SG81"/>
<dbReference type="InterPro" id="IPR027417">
    <property type="entry name" value="P-loop_NTPase"/>
</dbReference>
<organism evidence="4 5">
    <name type="scientific">Gallionella capsiferriformans (strain ES-2)</name>
    <name type="common">Gallionella ferruginea capsiferriformans (strain ES-2)</name>
    <dbReference type="NCBI Taxonomy" id="395494"/>
    <lineage>
        <taxon>Bacteria</taxon>
        <taxon>Pseudomonadati</taxon>
        <taxon>Pseudomonadota</taxon>
        <taxon>Betaproteobacteria</taxon>
        <taxon>Nitrosomonadales</taxon>
        <taxon>Gallionellaceae</taxon>
        <taxon>Gallionella</taxon>
    </lineage>
</organism>
<dbReference type="KEGG" id="gca:Galf_1509"/>
<dbReference type="SUPFAM" id="SSF52540">
    <property type="entry name" value="P-loop containing nucleoside triphosphate hydrolases"/>
    <property type="match status" value="1"/>
</dbReference>
<sequence length="467" mass="50608">MNTYIRFDDALPAFAALLQREWGGAAIAENIFLRDVTGRLTFVVLNENYSTEARTTLASKASAALGVYVDGDGFAVATPDELFDDRLKNITKARKIHLNSSIFSGEVLLVDRRMVGADWLRDVAPTAAPPLRLVFASIKGGVGRSTALCVLAAHLAAQGRRVLAIDMDLEAPGLGNMLLPGGTLPTFGLLDYLVEQSFGPLDDQFYADMVGSSWLGGGRGRVDVIPAIGQCSLSNPANVLAKIARAYLDGGESGGGGSMEPPSFMDHIRVLIDRLADPLRYDVILVDARAGLHETTAAAVVGLGAEVLFFGLDQPQTFAGYELLFAHLATLPVDSNDDWRNRLRFIQAKAPESPAMRDKFSQEMGGLLRKHLWPSVPSVVNQIDLTPLKDTFEVEWIEDAQSEIVPVDDDDKPVPIIAILDNNRFSSFDPSIDRDSLVERVYSSCFGDFLVEATEIVDASVVKGLNP</sequence>
<dbReference type="eggNOG" id="COG0455">
    <property type="taxonomic scope" value="Bacteria"/>
</dbReference>
<evidence type="ECO:0000313" key="5">
    <source>
        <dbReference type="Proteomes" id="UP000001235"/>
    </source>
</evidence>
<dbReference type="Proteomes" id="UP000001235">
    <property type="component" value="Chromosome"/>
</dbReference>
<dbReference type="GO" id="GO:0005829">
    <property type="term" value="C:cytosol"/>
    <property type="evidence" value="ECO:0007669"/>
    <property type="project" value="TreeGrafter"/>
</dbReference>
<reference evidence="4 5" key="1">
    <citation type="submission" date="2010-08" db="EMBL/GenBank/DDBJ databases">
        <title>Complete sequence of Gallionella capsiferriformans ES-2.</title>
        <authorList>
            <consortium name="US DOE Joint Genome Institute"/>
            <person name="Lucas S."/>
            <person name="Copeland A."/>
            <person name="Lapidus A."/>
            <person name="Cheng J.-F."/>
            <person name="Bruce D."/>
            <person name="Goodwin L."/>
            <person name="Pitluck S."/>
            <person name="Chertkov O."/>
            <person name="Davenport K.W."/>
            <person name="Detter J.C."/>
            <person name="Han C."/>
            <person name="Tapia R."/>
            <person name="Land M."/>
            <person name="Hauser L."/>
            <person name="Chang Y.-J."/>
            <person name="Jeffries C."/>
            <person name="Kyrpides N."/>
            <person name="Ivanova N."/>
            <person name="Mikhailova N."/>
            <person name="Shelobolina E.S."/>
            <person name="Picardal F."/>
            <person name="Roden E."/>
            <person name="Emerson D."/>
            <person name="Woyke T."/>
        </authorList>
    </citation>
    <scope>NUCLEOTIDE SEQUENCE [LARGE SCALE GENOMIC DNA]</scope>
    <source>
        <strain evidence="4 5">ES-2</strain>
    </source>
</reference>
<evidence type="ECO:0000259" key="3">
    <source>
        <dbReference type="Pfam" id="PF01656"/>
    </source>
</evidence>
<keyword evidence="2" id="KW-0067">ATP-binding</keyword>
<dbReference type="Gene3D" id="3.40.50.300">
    <property type="entry name" value="P-loop containing nucleotide triphosphate hydrolases"/>
    <property type="match status" value="1"/>
</dbReference>
<keyword evidence="5" id="KW-1185">Reference proteome</keyword>
<gene>
    <name evidence="4" type="ordered locus">Galf_1509</name>
</gene>
<dbReference type="PANTHER" id="PTHR43384:SF6">
    <property type="entry name" value="SEPTUM SITE-DETERMINING PROTEIN MIND HOMOLOG, CHLOROPLASTIC"/>
    <property type="match status" value="1"/>
</dbReference>
<keyword evidence="1" id="KW-0547">Nucleotide-binding</keyword>
<accession>D9SG81</accession>
<dbReference type="NCBIfam" id="NF047398">
    <property type="entry name" value="AAA_KGGVGR"/>
    <property type="match status" value="1"/>
</dbReference>
<evidence type="ECO:0000256" key="2">
    <source>
        <dbReference type="ARBA" id="ARBA00022840"/>
    </source>
</evidence>
<dbReference type="STRING" id="395494.Galf_1509"/>
<dbReference type="GO" id="GO:0016887">
    <property type="term" value="F:ATP hydrolysis activity"/>
    <property type="evidence" value="ECO:0007669"/>
    <property type="project" value="TreeGrafter"/>
</dbReference>
<evidence type="ECO:0000313" key="4">
    <source>
        <dbReference type="EMBL" id="ADL55528.1"/>
    </source>
</evidence>
<dbReference type="OrthoDB" id="580767at2"/>
<dbReference type="RefSeq" id="WP_013293467.1">
    <property type="nucleotide sequence ID" value="NC_014394.1"/>
</dbReference>
<protein>
    <recommendedName>
        <fullName evidence="3">CobQ/CobB/MinD/ParA nucleotide binding domain-containing protein</fullName>
    </recommendedName>
</protein>
<dbReference type="GO" id="GO:0051782">
    <property type="term" value="P:negative regulation of cell division"/>
    <property type="evidence" value="ECO:0007669"/>
    <property type="project" value="TreeGrafter"/>
</dbReference>
<dbReference type="GO" id="GO:0005524">
    <property type="term" value="F:ATP binding"/>
    <property type="evidence" value="ECO:0007669"/>
    <property type="project" value="UniProtKB-KW"/>
</dbReference>
<dbReference type="PANTHER" id="PTHR43384">
    <property type="entry name" value="SEPTUM SITE-DETERMINING PROTEIN MIND HOMOLOG, CHLOROPLASTIC-RELATED"/>
    <property type="match status" value="1"/>
</dbReference>
<evidence type="ECO:0000256" key="1">
    <source>
        <dbReference type="ARBA" id="ARBA00022741"/>
    </source>
</evidence>
<dbReference type="Pfam" id="PF01656">
    <property type="entry name" value="CbiA"/>
    <property type="match status" value="1"/>
</dbReference>
<dbReference type="EMBL" id="CP002159">
    <property type="protein sequence ID" value="ADL55528.1"/>
    <property type="molecule type" value="Genomic_DNA"/>
</dbReference>
<name>D9SG81_GALCS</name>
<dbReference type="InterPro" id="IPR002586">
    <property type="entry name" value="CobQ/CobB/MinD/ParA_Nub-bd_dom"/>
</dbReference>
<dbReference type="InterPro" id="IPR050625">
    <property type="entry name" value="ParA/MinD_ATPase"/>
</dbReference>